<reference evidence="1" key="1">
    <citation type="submission" date="2022-10" db="EMBL/GenBank/DDBJ databases">
        <title>Genome Sequence of Xylaria curta.</title>
        <authorList>
            <person name="Buettner E."/>
        </authorList>
    </citation>
    <scope>NUCLEOTIDE SEQUENCE</scope>
    <source>
        <strain evidence="1">Babe10</strain>
    </source>
</reference>
<comment type="caution">
    <text evidence="1">The sequence shown here is derived from an EMBL/GenBank/DDBJ whole genome shotgun (WGS) entry which is preliminary data.</text>
</comment>
<evidence type="ECO:0000313" key="2">
    <source>
        <dbReference type="Proteomes" id="UP001143856"/>
    </source>
</evidence>
<dbReference type="Proteomes" id="UP001143856">
    <property type="component" value="Unassembled WGS sequence"/>
</dbReference>
<name>A0ACC1PNC1_9PEZI</name>
<evidence type="ECO:0000313" key="1">
    <source>
        <dbReference type="EMBL" id="KAJ2996385.1"/>
    </source>
</evidence>
<accession>A0ACC1PNC1</accession>
<organism evidence="1 2">
    <name type="scientific">Xylaria curta</name>
    <dbReference type="NCBI Taxonomy" id="42375"/>
    <lineage>
        <taxon>Eukaryota</taxon>
        <taxon>Fungi</taxon>
        <taxon>Dikarya</taxon>
        <taxon>Ascomycota</taxon>
        <taxon>Pezizomycotina</taxon>
        <taxon>Sordariomycetes</taxon>
        <taxon>Xylariomycetidae</taxon>
        <taxon>Xylariales</taxon>
        <taxon>Xylariaceae</taxon>
        <taxon>Xylaria</taxon>
    </lineage>
</organism>
<dbReference type="EMBL" id="JAPDGR010000097">
    <property type="protein sequence ID" value="KAJ2996385.1"/>
    <property type="molecule type" value="Genomic_DNA"/>
</dbReference>
<proteinExistence type="predicted"/>
<protein>
    <submittedName>
        <fullName evidence="1">Uncharacterized protein</fullName>
    </submittedName>
</protein>
<gene>
    <name evidence="1" type="ORF">NUW58_g986</name>
</gene>
<keyword evidence="2" id="KW-1185">Reference proteome</keyword>
<sequence length="419" mass="46173">METYNGYVRTPADAIKLFEACRLGLLPRVQRRLSEKERQSIRSGSVFVWDEREAGMRRWTDGKSWSASRVSGSFLTYREMEGKRSTGFGTTRRTTAGRSPDVGRLDEEDHDQDGEPEGYRYKTDGLMKQSFSLTTSTGNHLHLISYYSRPQPGEPELRLPSNDPLLQSITPDKAMYPDSSLHESSPPVMTRTPMPSYNSAGPQDQWGSPAWMATPFSTTPNQSPHSAYSSRPEPEIPRQPHHLSQLHRQPQYQSPHYQPSQYPSSQYPPPAPANHHPSFERLPQPVIHMANGHPSRSPRSQQLQVQAAQAVLIDPRVATAVHNSQGPSLAISASGRIPSPPRAQSITPPGMASPVIANDAGLRRASLSNILLHPAPGSSETNGANPASSNSGSSSPRATVHERSADRLALRSLDRNFCN</sequence>